<accession>A0A919CPT9</accession>
<gene>
    <name evidence="1" type="ORF">GCM10017083_26570</name>
</gene>
<proteinExistence type="predicted"/>
<organism evidence="1 2">
    <name type="scientific">Thalassobaculum fulvum</name>
    <dbReference type="NCBI Taxonomy" id="1633335"/>
    <lineage>
        <taxon>Bacteria</taxon>
        <taxon>Pseudomonadati</taxon>
        <taxon>Pseudomonadota</taxon>
        <taxon>Alphaproteobacteria</taxon>
        <taxon>Rhodospirillales</taxon>
        <taxon>Thalassobaculaceae</taxon>
        <taxon>Thalassobaculum</taxon>
    </lineage>
</organism>
<dbReference type="InterPro" id="IPR053714">
    <property type="entry name" value="Iso_Racemase_Enz_sf"/>
</dbReference>
<evidence type="ECO:0000313" key="1">
    <source>
        <dbReference type="EMBL" id="GHD51767.1"/>
    </source>
</evidence>
<reference evidence="1" key="1">
    <citation type="journal article" date="2014" name="Int. J. Syst. Evol. Microbiol.">
        <title>Complete genome sequence of Corynebacterium casei LMG S-19264T (=DSM 44701T), isolated from a smear-ripened cheese.</title>
        <authorList>
            <consortium name="US DOE Joint Genome Institute (JGI-PGF)"/>
            <person name="Walter F."/>
            <person name="Albersmeier A."/>
            <person name="Kalinowski J."/>
            <person name="Ruckert C."/>
        </authorList>
    </citation>
    <scope>NUCLEOTIDE SEQUENCE</scope>
    <source>
        <strain evidence="1">KCTC 42651</strain>
    </source>
</reference>
<dbReference type="PIRSF" id="PIRSF015736">
    <property type="entry name" value="MI"/>
    <property type="match status" value="1"/>
</dbReference>
<dbReference type="PANTHER" id="PTHR40267:SF1">
    <property type="entry name" value="BLR3294 PROTEIN"/>
    <property type="match status" value="1"/>
</dbReference>
<dbReference type="Gene3D" id="3.40.50.12500">
    <property type="match status" value="1"/>
</dbReference>
<dbReference type="RefSeq" id="WP_189990294.1">
    <property type="nucleotide sequence ID" value="NZ_BMZS01000005.1"/>
</dbReference>
<protein>
    <submittedName>
        <fullName evidence="1">Asp/Glu/hydantoin racemase</fullName>
    </submittedName>
</protein>
<dbReference type="Pfam" id="PF17645">
    <property type="entry name" value="Amdase"/>
    <property type="match status" value="1"/>
</dbReference>
<evidence type="ECO:0000313" key="2">
    <source>
        <dbReference type="Proteomes" id="UP000630353"/>
    </source>
</evidence>
<dbReference type="EMBL" id="BMZS01000005">
    <property type="protein sequence ID" value="GHD51767.1"/>
    <property type="molecule type" value="Genomic_DNA"/>
</dbReference>
<reference evidence="1" key="2">
    <citation type="submission" date="2020-09" db="EMBL/GenBank/DDBJ databases">
        <authorList>
            <person name="Sun Q."/>
            <person name="Kim S."/>
        </authorList>
    </citation>
    <scope>NUCLEOTIDE SEQUENCE</scope>
    <source>
        <strain evidence="1">KCTC 42651</strain>
    </source>
</reference>
<keyword evidence="2" id="KW-1185">Reference proteome</keyword>
<dbReference type="PANTHER" id="PTHR40267">
    <property type="entry name" value="BLR3294 PROTEIN"/>
    <property type="match status" value="1"/>
</dbReference>
<comment type="caution">
    <text evidence="1">The sequence shown here is derived from an EMBL/GenBank/DDBJ whole genome shotgun (WGS) entry which is preliminary data.</text>
</comment>
<sequence length="241" mass="25249">MPQPIRLGMITPSSNTVLEPMTAALLAGTPHISSHSARIRVTSISMGGGSVAQFDTSPMREAAGLLADARVGSICWNGTSAGWLGPDRDRRILGDITAETGIPATSAVLDTLEALRLLDVPGFGLVTPYVADVQERVRENFEAAGFACVADRRLDITDNFAFAEVPEATIEGMIREVAQEGAPAVVVLCTNLRGARLAERLEAELGITLLDSVSVALWGAIRAAGGAPSAIRGWGRLFGLG</sequence>
<dbReference type="InterPro" id="IPR026286">
    <property type="entry name" value="MaiA/AMDase"/>
</dbReference>
<dbReference type="Proteomes" id="UP000630353">
    <property type="component" value="Unassembled WGS sequence"/>
</dbReference>
<dbReference type="AlphaFoldDB" id="A0A919CPT9"/>
<name>A0A919CPT9_9PROT</name>